<evidence type="ECO:0000256" key="7">
    <source>
        <dbReference type="SAM" id="Phobius"/>
    </source>
</evidence>
<keyword evidence="5 7" id="KW-0472">Membrane</keyword>
<evidence type="ECO:0000256" key="1">
    <source>
        <dbReference type="ARBA" id="ARBA00004141"/>
    </source>
</evidence>
<reference evidence="9" key="1">
    <citation type="journal article" date="2020" name="Fungal Divers.">
        <title>Resolving the Mortierellaceae phylogeny through synthesis of multi-gene phylogenetics and phylogenomics.</title>
        <authorList>
            <person name="Vandepol N."/>
            <person name="Liber J."/>
            <person name="Desiro A."/>
            <person name="Na H."/>
            <person name="Kennedy M."/>
            <person name="Barry K."/>
            <person name="Grigoriev I.V."/>
            <person name="Miller A.N."/>
            <person name="O'Donnell K."/>
            <person name="Stajich J.E."/>
            <person name="Bonito G."/>
        </authorList>
    </citation>
    <scope>NUCLEOTIDE SEQUENCE</scope>
    <source>
        <strain evidence="9">CK1249</strain>
    </source>
</reference>
<dbReference type="OrthoDB" id="2417308at2759"/>
<feature type="transmembrane region" description="Helical" evidence="7">
    <location>
        <begin position="146"/>
        <end position="169"/>
    </location>
</feature>
<evidence type="ECO:0000256" key="2">
    <source>
        <dbReference type="ARBA" id="ARBA00022448"/>
    </source>
</evidence>
<feature type="compositionally biased region" description="Low complexity" evidence="6">
    <location>
        <begin position="577"/>
        <end position="586"/>
    </location>
</feature>
<evidence type="ECO:0000256" key="3">
    <source>
        <dbReference type="ARBA" id="ARBA00022692"/>
    </source>
</evidence>
<feature type="region of interest" description="Disordered" evidence="6">
    <location>
        <begin position="914"/>
        <end position="947"/>
    </location>
</feature>
<accession>A0A9P6ITY3</accession>
<evidence type="ECO:0000256" key="8">
    <source>
        <dbReference type="SAM" id="SignalP"/>
    </source>
</evidence>
<feature type="transmembrane region" description="Helical" evidence="7">
    <location>
        <begin position="44"/>
        <end position="71"/>
    </location>
</feature>
<evidence type="ECO:0000256" key="4">
    <source>
        <dbReference type="ARBA" id="ARBA00022989"/>
    </source>
</evidence>
<dbReference type="GO" id="GO:0022857">
    <property type="term" value="F:transmembrane transporter activity"/>
    <property type="evidence" value="ECO:0007669"/>
    <property type="project" value="UniProtKB-ARBA"/>
</dbReference>
<dbReference type="Proteomes" id="UP000738359">
    <property type="component" value="Unassembled WGS sequence"/>
</dbReference>
<feature type="compositionally biased region" description="Polar residues" evidence="6">
    <location>
        <begin position="493"/>
        <end position="504"/>
    </location>
</feature>
<evidence type="ECO:0000313" key="9">
    <source>
        <dbReference type="EMBL" id="KAF9945833.1"/>
    </source>
</evidence>
<feature type="region of interest" description="Disordered" evidence="6">
    <location>
        <begin position="822"/>
        <end position="873"/>
    </location>
</feature>
<dbReference type="AlphaFoldDB" id="A0A9P6ITY3"/>
<organism evidence="9 10">
    <name type="scientific">Mortierella alpina</name>
    <name type="common">Oleaginous fungus</name>
    <name type="synonym">Mortierella renispora</name>
    <dbReference type="NCBI Taxonomy" id="64518"/>
    <lineage>
        <taxon>Eukaryota</taxon>
        <taxon>Fungi</taxon>
        <taxon>Fungi incertae sedis</taxon>
        <taxon>Mucoromycota</taxon>
        <taxon>Mortierellomycotina</taxon>
        <taxon>Mortierellomycetes</taxon>
        <taxon>Mortierellales</taxon>
        <taxon>Mortierellaceae</taxon>
        <taxon>Mortierella</taxon>
    </lineage>
</organism>
<feature type="compositionally biased region" description="Acidic residues" evidence="6">
    <location>
        <begin position="918"/>
        <end position="945"/>
    </location>
</feature>
<protein>
    <submittedName>
        <fullName evidence="9">Uncharacterized protein</fullName>
    </submittedName>
</protein>
<evidence type="ECO:0000313" key="10">
    <source>
        <dbReference type="Proteomes" id="UP000738359"/>
    </source>
</evidence>
<feature type="compositionally biased region" description="Low complexity" evidence="6">
    <location>
        <begin position="829"/>
        <end position="848"/>
    </location>
</feature>
<keyword evidence="3 7" id="KW-0812">Transmembrane</keyword>
<feature type="region of interest" description="Disordered" evidence="6">
    <location>
        <begin position="439"/>
        <end position="637"/>
    </location>
</feature>
<keyword evidence="4 7" id="KW-1133">Transmembrane helix</keyword>
<comment type="subcellular location">
    <subcellularLocation>
        <location evidence="1">Membrane</location>
        <topology evidence="1">Multi-pass membrane protein</topology>
    </subcellularLocation>
</comment>
<dbReference type="PANTHER" id="PTHR45649:SF26">
    <property type="entry name" value="OS04G0435100 PROTEIN"/>
    <property type="match status" value="1"/>
</dbReference>
<feature type="compositionally biased region" description="Basic and acidic residues" evidence="6">
    <location>
        <begin position="535"/>
        <end position="545"/>
    </location>
</feature>
<feature type="compositionally biased region" description="Low complexity" evidence="6">
    <location>
        <begin position="745"/>
        <end position="756"/>
    </location>
</feature>
<dbReference type="Gene3D" id="1.20.1740.10">
    <property type="entry name" value="Amino acid/polyamine transporter I"/>
    <property type="match status" value="1"/>
</dbReference>
<feature type="region of interest" description="Disordered" evidence="6">
    <location>
        <begin position="716"/>
        <end position="758"/>
    </location>
</feature>
<dbReference type="EMBL" id="JAAAHY010001987">
    <property type="protein sequence ID" value="KAF9945833.1"/>
    <property type="molecule type" value="Genomic_DNA"/>
</dbReference>
<keyword evidence="10" id="KW-1185">Reference proteome</keyword>
<feature type="compositionally biased region" description="Polar residues" evidence="6">
    <location>
        <begin position="849"/>
        <end position="860"/>
    </location>
</feature>
<dbReference type="GO" id="GO:0016020">
    <property type="term" value="C:membrane"/>
    <property type="evidence" value="ECO:0007669"/>
    <property type="project" value="UniProtKB-SubCell"/>
</dbReference>
<proteinExistence type="predicted"/>
<keyword evidence="2" id="KW-0813">Transport</keyword>
<name>A0A9P6ITY3_MORAP</name>
<sequence>MFHLGVLFAWQILNLFPVHAVGHLSVLSGKNQGRLQPPMSLVPFTAFLNYSGSSSAIYALLSSTLMAAFVFCPQDTVIRMSEESRRPEKSMARLMMGSTLTNLVIGLPVIVALNYCAVKPIKGLLDESVPGIKAMLETLGNSTGTIFVSLVLLAIFGTGFTRLAMAVSLTHPTGIISTRSEGYPNACLIPLWMRLTHEGSLHYIPGAFSLGRLSRAFHVISIVWLLLLSLLLMLPSTMPVTKNNFNYAPVVLITLAIVFAISWFKARTDFTGGAKDISCDSDTCYWWGSDAPTVAPKAAAAAAEATRPSIGSPPKNEPRSPISETILTRFDHLFDVPFLSCVQGVQKEAEPWTRVQRDDDDHRLKPELPLFRAWYTVPTIPTPASTSTAPITMGPDLLLTRTVQKRDRAALPEIAIAPPSTNSTGESTSQGSLMFQQGIHHSFGSGSSAMQADEGSSKYSAREDYVPRGKIRSSKGRAPTPYPSSLADAEDSSAISEYPSTNEDSPVAPAFTLTVSQQHSKENGAGGYPYDDGAEDKSASRKNIEEAVESTGISQYPTLDGYPLIKSPSTVGEDIARSSGRNNSGSGASGGRSDTLALPSMLPLSRAPTIQQSDPPWNPDFKLADSDEEDDDDVADGDAVRVDRLSRLGLTAEGEDLEVDPLPVMPICSARLQALSPGSRSTRNDGIQPASPSLFLLPNCDISATTMPVVVSSTGGASFSADEDPTAAKGTRAENTAVPSPPPQQQQQQQQQQQPPQRDPIERLLRMSRQQEELDPAQNFLQRTRTVASWAQEQAWIQERRNKRQARAQALRELRKEDPLATLSVHTDSSSFSDRSASSALSSSASSSWPRSMPTQSSMGSGKKMLRDRQPPPAQLMMKRRRSLGVGVGVGVSGGQSRALDSLREDGLMELRRVEMVVPEEVEEEGEEEEEEEEEEPGLYMDTDDVVSPSLEVDSLGAGVGHA</sequence>
<dbReference type="PANTHER" id="PTHR45649">
    <property type="entry name" value="AMINO-ACID PERMEASE BAT1"/>
    <property type="match status" value="1"/>
</dbReference>
<feature type="transmembrane region" description="Helical" evidence="7">
    <location>
        <begin position="246"/>
        <end position="264"/>
    </location>
</feature>
<keyword evidence="8" id="KW-0732">Signal</keyword>
<feature type="chain" id="PRO_5040279690" evidence="8">
    <location>
        <begin position="21"/>
        <end position="963"/>
    </location>
</feature>
<evidence type="ECO:0000256" key="6">
    <source>
        <dbReference type="SAM" id="MobiDB-lite"/>
    </source>
</evidence>
<evidence type="ECO:0000256" key="5">
    <source>
        <dbReference type="ARBA" id="ARBA00023136"/>
    </source>
</evidence>
<gene>
    <name evidence="9" type="ORF">BGZ70_003539</name>
</gene>
<feature type="transmembrane region" description="Helical" evidence="7">
    <location>
        <begin position="92"/>
        <end position="115"/>
    </location>
</feature>
<feature type="transmembrane region" description="Helical" evidence="7">
    <location>
        <begin position="216"/>
        <end position="234"/>
    </location>
</feature>
<comment type="caution">
    <text evidence="9">The sequence shown here is derived from an EMBL/GenBank/DDBJ whole genome shotgun (WGS) entry which is preliminary data.</text>
</comment>
<feature type="compositionally biased region" description="Acidic residues" evidence="6">
    <location>
        <begin position="626"/>
        <end position="636"/>
    </location>
</feature>
<feature type="signal peptide" evidence="8">
    <location>
        <begin position="1"/>
        <end position="20"/>
    </location>
</feature>